<evidence type="ECO:0000313" key="4">
    <source>
        <dbReference type="EMBL" id="GAY68275.1"/>
    </source>
</evidence>
<evidence type="ECO:0000313" key="5">
    <source>
        <dbReference type="Proteomes" id="UP000236630"/>
    </source>
</evidence>
<keyword evidence="2" id="KW-0175">Coiled coil</keyword>
<gene>
    <name evidence="4" type="ORF">CUMW_262870</name>
</gene>
<keyword evidence="5" id="KW-1185">Reference proteome</keyword>
<dbReference type="InterPro" id="IPR046347">
    <property type="entry name" value="bZIP_sf"/>
</dbReference>
<sequence length="149" mass="17310">MSDSKSISWTWTELINAVPDAEEVLSSIFNGENLQEIQSQQSPPPPLQNQNTINPQLATVILLEETEEEQKKKKILIKNRASAARSRARKLERIKFLEEQVETLKEENAKLKRIILEETLRRRCQKIQVEMIKETTAKKLKEQRRTVSS</sequence>
<dbReference type="PROSITE" id="PS50217">
    <property type="entry name" value="BZIP"/>
    <property type="match status" value="1"/>
</dbReference>
<protein>
    <recommendedName>
        <fullName evidence="3">BZIP domain-containing protein</fullName>
    </recommendedName>
</protein>
<dbReference type="AlphaFoldDB" id="A0A2H5QVG9"/>
<dbReference type="SUPFAM" id="SSF57959">
    <property type="entry name" value="Leucine zipper domain"/>
    <property type="match status" value="1"/>
</dbReference>
<dbReference type="Pfam" id="PF00170">
    <property type="entry name" value="bZIP_1"/>
    <property type="match status" value="1"/>
</dbReference>
<dbReference type="GO" id="GO:0005634">
    <property type="term" value="C:nucleus"/>
    <property type="evidence" value="ECO:0007669"/>
    <property type="project" value="UniProtKB-SubCell"/>
</dbReference>
<evidence type="ECO:0000256" key="2">
    <source>
        <dbReference type="SAM" id="Coils"/>
    </source>
</evidence>
<dbReference type="Gene3D" id="1.20.5.170">
    <property type="match status" value="1"/>
</dbReference>
<dbReference type="GO" id="GO:0003700">
    <property type="term" value="F:DNA-binding transcription factor activity"/>
    <property type="evidence" value="ECO:0007669"/>
    <property type="project" value="InterPro"/>
</dbReference>
<evidence type="ECO:0000259" key="3">
    <source>
        <dbReference type="PROSITE" id="PS50217"/>
    </source>
</evidence>
<dbReference type="InterPro" id="IPR004827">
    <property type="entry name" value="bZIP"/>
</dbReference>
<accession>A0A2H5QVG9</accession>
<proteinExistence type="predicted"/>
<reference evidence="4 5" key="1">
    <citation type="journal article" date="2017" name="Front. Genet.">
        <title>Draft sequencing of the heterozygous diploid genome of Satsuma (Citrus unshiu Marc.) using a hybrid assembly approach.</title>
        <authorList>
            <person name="Shimizu T."/>
            <person name="Tanizawa Y."/>
            <person name="Mochizuki T."/>
            <person name="Nagasaki H."/>
            <person name="Yoshioka T."/>
            <person name="Toyoda A."/>
            <person name="Fujiyama A."/>
            <person name="Kaminuma E."/>
            <person name="Nakamura Y."/>
        </authorList>
    </citation>
    <scope>NUCLEOTIDE SEQUENCE [LARGE SCALE GENOMIC DNA]</scope>
    <source>
        <strain evidence="5">cv. Miyagawa wase</strain>
    </source>
</reference>
<comment type="caution">
    <text evidence="4">The sequence shown here is derived from an EMBL/GenBank/DDBJ whole genome shotgun (WGS) entry which is preliminary data.</text>
</comment>
<comment type="subcellular location">
    <subcellularLocation>
        <location evidence="1">Nucleus</location>
    </subcellularLocation>
</comment>
<evidence type="ECO:0000256" key="1">
    <source>
        <dbReference type="ARBA" id="ARBA00004123"/>
    </source>
</evidence>
<feature type="domain" description="BZIP" evidence="3">
    <location>
        <begin position="69"/>
        <end position="113"/>
    </location>
</feature>
<dbReference type="SMART" id="SM00338">
    <property type="entry name" value="BRLZ"/>
    <property type="match status" value="1"/>
</dbReference>
<dbReference type="EMBL" id="BDQV01000848">
    <property type="protein sequence ID" value="GAY68275.1"/>
    <property type="molecule type" value="Genomic_DNA"/>
</dbReference>
<organism evidence="4 5">
    <name type="scientific">Citrus unshiu</name>
    <name type="common">Satsuma mandarin</name>
    <name type="synonym">Citrus nobilis var. unshiu</name>
    <dbReference type="NCBI Taxonomy" id="55188"/>
    <lineage>
        <taxon>Eukaryota</taxon>
        <taxon>Viridiplantae</taxon>
        <taxon>Streptophyta</taxon>
        <taxon>Embryophyta</taxon>
        <taxon>Tracheophyta</taxon>
        <taxon>Spermatophyta</taxon>
        <taxon>Magnoliopsida</taxon>
        <taxon>eudicotyledons</taxon>
        <taxon>Gunneridae</taxon>
        <taxon>Pentapetalae</taxon>
        <taxon>rosids</taxon>
        <taxon>malvids</taxon>
        <taxon>Sapindales</taxon>
        <taxon>Rutaceae</taxon>
        <taxon>Aurantioideae</taxon>
        <taxon>Citrus</taxon>
    </lineage>
</organism>
<name>A0A2H5QVG9_CITUN</name>
<feature type="coiled-coil region" evidence="2">
    <location>
        <begin position="87"/>
        <end position="121"/>
    </location>
</feature>
<dbReference type="Proteomes" id="UP000236630">
    <property type="component" value="Unassembled WGS sequence"/>
</dbReference>
<dbReference type="PROSITE" id="PS00036">
    <property type="entry name" value="BZIP_BASIC"/>
    <property type="match status" value="1"/>
</dbReference>